<feature type="transmembrane region" description="Helical" evidence="10">
    <location>
        <begin position="626"/>
        <end position="643"/>
    </location>
</feature>
<feature type="transmembrane region" description="Helical" evidence="10">
    <location>
        <begin position="716"/>
        <end position="736"/>
    </location>
</feature>
<dbReference type="InterPro" id="IPR024135">
    <property type="entry name" value="LAMTOR5"/>
</dbReference>
<dbReference type="FunFam" id="1.20.1250.20:FF:000141">
    <property type="entry name" value="Solute carrier family 16, member 4"/>
    <property type="match status" value="1"/>
</dbReference>
<feature type="transmembrane region" description="Helical" evidence="10">
    <location>
        <begin position="684"/>
        <end position="704"/>
    </location>
</feature>
<comment type="subcellular location">
    <subcellularLocation>
        <location evidence="3">Cytoplasm</location>
    </subcellularLocation>
    <subcellularLocation>
        <location evidence="2">Lysosome</location>
    </subcellularLocation>
    <subcellularLocation>
        <location evidence="1">Membrane</location>
        <topology evidence="1">Multi-pass membrane protein</topology>
    </subcellularLocation>
</comment>
<evidence type="ECO:0000256" key="6">
    <source>
        <dbReference type="ARBA" id="ARBA00022490"/>
    </source>
</evidence>
<keyword evidence="13" id="KW-1185">Reference proteome</keyword>
<keyword evidence="10" id="KW-0812">Transmembrane</keyword>
<feature type="transmembrane region" description="Helical" evidence="10">
    <location>
        <begin position="384"/>
        <end position="405"/>
    </location>
</feature>
<accession>A0AAV6SQM7</accession>
<reference evidence="12 13" key="1">
    <citation type="journal article" date="2021" name="Sci. Rep.">
        <title>Chromosome anchoring in Senegalese sole (Solea senegalensis) reveals sex-associated markers and genome rearrangements in flatfish.</title>
        <authorList>
            <person name="Guerrero-Cozar I."/>
            <person name="Gomez-Garrido J."/>
            <person name="Berbel C."/>
            <person name="Martinez-Blanch J.F."/>
            <person name="Alioto T."/>
            <person name="Claros M.G."/>
            <person name="Gagnaire P.A."/>
            <person name="Manchado M."/>
        </authorList>
    </citation>
    <scope>NUCLEOTIDE SEQUENCE [LARGE SCALE GENOMIC DNA]</scope>
    <source>
        <strain evidence="12">Sse05_10M</strain>
    </source>
</reference>
<protein>
    <recommendedName>
        <fullName evidence="5">Ragulator complex protein LAMTOR5</fullName>
    </recommendedName>
    <alternativeName>
        <fullName evidence="8">Late endosomal/lysosomal adaptor and MAPK and MTOR activator 5</fullName>
    </alternativeName>
</protein>
<feature type="transmembrane region" description="Helical" evidence="10">
    <location>
        <begin position="649"/>
        <end position="672"/>
    </location>
</feature>
<proteinExistence type="inferred from homology"/>
<dbReference type="EMBL" id="JAGKHQ010000003">
    <property type="protein sequence ID" value="KAG7519843.1"/>
    <property type="molecule type" value="Genomic_DNA"/>
</dbReference>
<keyword evidence="7" id="KW-0458">Lysosome</keyword>
<feature type="transmembrane region" description="Helical" evidence="10">
    <location>
        <begin position="556"/>
        <end position="574"/>
    </location>
</feature>
<evidence type="ECO:0000256" key="8">
    <source>
        <dbReference type="ARBA" id="ARBA00032692"/>
    </source>
</evidence>
<feature type="region of interest" description="Disordered" evidence="9">
    <location>
        <begin position="103"/>
        <end position="129"/>
    </location>
</feature>
<feature type="region of interest" description="Disordered" evidence="9">
    <location>
        <begin position="495"/>
        <end position="515"/>
    </location>
</feature>
<dbReference type="CDD" id="cd17421">
    <property type="entry name" value="MFS_MCT5"/>
    <property type="match status" value="1"/>
</dbReference>
<feature type="transmembrane region" description="Helical" evidence="10">
    <location>
        <begin position="298"/>
        <end position="317"/>
    </location>
</feature>
<evidence type="ECO:0000313" key="13">
    <source>
        <dbReference type="Proteomes" id="UP000693946"/>
    </source>
</evidence>
<evidence type="ECO:0000256" key="10">
    <source>
        <dbReference type="SAM" id="Phobius"/>
    </source>
</evidence>
<feature type="domain" description="Major facilitator superfamily (MFS) profile" evidence="11">
    <location>
        <begin position="233"/>
        <end position="738"/>
    </location>
</feature>
<keyword evidence="10" id="KW-1133">Transmembrane helix</keyword>
<evidence type="ECO:0000256" key="7">
    <source>
        <dbReference type="ARBA" id="ARBA00023228"/>
    </source>
</evidence>
<keyword evidence="6" id="KW-0963">Cytoplasm</keyword>
<evidence type="ECO:0000256" key="1">
    <source>
        <dbReference type="ARBA" id="ARBA00004141"/>
    </source>
</evidence>
<sequence length="771" mass="83946">MESTLEQHLDDTMKNPAVVGVLCTDHQGHSLGCRGSLTDDHSGVVSVLAKQAAALTRDPTDTPTVCLESELGNILVRSHGTITILQAVCLCPKPPELLTVLSPPPPPPPSPRMRFNATPKSRGSLQRKPRSLRLLSAISEAEPGMRDATQRGTSVEAKLCEARQKHRGIPGTKLILMQPYFQANDQTNSETFLVQLSDTAMNLFRKDVMNTKKEKEKEIQYEDPPDGGWGWMVVLHCFLVNVLVMGTLKTFGIFFVAFQDEFEGSAESISWIGSIMSSMRLSGAPMASVACAKLGPRVTSIIGAVLVSGGFLLSIFATCVEFLYFSMGVIVGMGFALLYQSFSVVTALYFRKRLATAYAIGRSGMGLTFALAPFTQLLLDQYSWQGALLILGGLMLNLVASGMLLRPINVKPPVSNSTSSPIQKSPTMSIKSTSEKEYTKTSLNGSSHLSNGISQSDLFPSPPPPHRDTENLGNECTQGLQSLKPELTRLVLSGVNGHEPHHDMGQCKPTSPDSSAELNGYKNGSTNNGFPSHASVPSEVKVKKAKVLDFSLLKDPFFCIYTWSVVFSQLAYFIPYFHLSARARTLGIDAMDASFIISVAGITETIAQLASGWVTDRNLFHKYHYHKAYLILCGLVNLLSPLADSYILLMVYAVFFAVFCGGYMALLLPVLVDLVGAEKLNNSMGFSMFFVGLGCLTGPPLAGFLYDYTQTYDCSFYLAGLCYLLSSISLFLEPLAQRWKPGKKLVQGKRAEGSCKTNGCFTPDRPQNGVV</sequence>
<dbReference type="PANTHER" id="PTHR11360">
    <property type="entry name" value="MONOCARBOXYLATE TRANSPORTER"/>
    <property type="match status" value="1"/>
</dbReference>
<feature type="transmembrane region" description="Helical" evidence="10">
    <location>
        <begin position="323"/>
        <end position="350"/>
    </location>
</feature>
<dbReference type="PROSITE" id="PS50850">
    <property type="entry name" value="MFS"/>
    <property type="match status" value="1"/>
</dbReference>
<dbReference type="FunFam" id="3.30.450.30:FF:000005">
    <property type="entry name" value="Ragulator complex protein LAMTOR5 homolog"/>
    <property type="match status" value="1"/>
</dbReference>
<dbReference type="InterPro" id="IPR050327">
    <property type="entry name" value="Proton-linked_MCT"/>
</dbReference>
<dbReference type="InterPro" id="IPR020846">
    <property type="entry name" value="MFS_dom"/>
</dbReference>
<evidence type="ECO:0000259" key="11">
    <source>
        <dbReference type="PROSITE" id="PS50850"/>
    </source>
</evidence>
<dbReference type="Pfam" id="PF16672">
    <property type="entry name" value="LAMTOR5"/>
    <property type="match status" value="1"/>
</dbReference>
<feature type="transmembrane region" description="Helical" evidence="10">
    <location>
        <begin position="357"/>
        <end position="378"/>
    </location>
</feature>
<evidence type="ECO:0000256" key="3">
    <source>
        <dbReference type="ARBA" id="ARBA00004496"/>
    </source>
</evidence>
<feature type="transmembrane region" description="Helical" evidence="10">
    <location>
        <begin position="233"/>
        <end position="257"/>
    </location>
</feature>
<dbReference type="InterPro" id="IPR011701">
    <property type="entry name" value="MFS"/>
</dbReference>
<feature type="transmembrane region" description="Helical" evidence="10">
    <location>
        <begin position="594"/>
        <end position="614"/>
    </location>
</feature>
<dbReference type="Proteomes" id="UP000693946">
    <property type="component" value="Linkage Group LG11"/>
</dbReference>
<dbReference type="GO" id="GO:0005764">
    <property type="term" value="C:lysosome"/>
    <property type="evidence" value="ECO:0007669"/>
    <property type="project" value="UniProtKB-SubCell"/>
</dbReference>
<feature type="compositionally biased region" description="Polar residues" evidence="9">
    <location>
        <begin position="414"/>
        <end position="432"/>
    </location>
</feature>
<dbReference type="GO" id="GO:0071986">
    <property type="term" value="C:Ragulator complex"/>
    <property type="evidence" value="ECO:0007669"/>
    <property type="project" value="InterPro"/>
</dbReference>
<dbReference type="GO" id="GO:0043066">
    <property type="term" value="P:negative regulation of apoptotic process"/>
    <property type="evidence" value="ECO:0007669"/>
    <property type="project" value="InterPro"/>
</dbReference>
<evidence type="ECO:0000256" key="9">
    <source>
        <dbReference type="SAM" id="MobiDB-lite"/>
    </source>
</evidence>
<evidence type="ECO:0000256" key="4">
    <source>
        <dbReference type="ARBA" id="ARBA00007795"/>
    </source>
</evidence>
<feature type="compositionally biased region" description="Polar residues" evidence="9">
    <location>
        <begin position="440"/>
        <end position="458"/>
    </location>
</feature>
<evidence type="ECO:0000256" key="5">
    <source>
        <dbReference type="ARBA" id="ARBA00016079"/>
    </source>
</evidence>
<comment type="caution">
    <text evidence="12">The sequence shown here is derived from an EMBL/GenBank/DDBJ whole genome shotgun (WGS) entry which is preliminary data.</text>
</comment>
<evidence type="ECO:0000313" key="12">
    <source>
        <dbReference type="EMBL" id="KAG7519843.1"/>
    </source>
</evidence>
<organism evidence="12 13">
    <name type="scientific">Solea senegalensis</name>
    <name type="common">Senegalese sole</name>
    <dbReference type="NCBI Taxonomy" id="28829"/>
    <lineage>
        <taxon>Eukaryota</taxon>
        <taxon>Metazoa</taxon>
        <taxon>Chordata</taxon>
        <taxon>Craniata</taxon>
        <taxon>Vertebrata</taxon>
        <taxon>Euteleostomi</taxon>
        <taxon>Actinopterygii</taxon>
        <taxon>Neopterygii</taxon>
        <taxon>Teleostei</taxon>
        <taxon>Neoteleostei</taxon>
        <taxon>Acanthomorphata</taxon>
        <taxon>Carangaria</taxon>
        <taxon>Pleuronectiformes</taxon>
        <taxon>Pleuronectoidei</taxon>
        <taxon>Soleidae</taxon>
        <taxon>Solea</taxon>
    </lineage>
</organism>
<feature type="region of interest" description="Disordered" evidence="9">
    <location>
        <begin position="413"/>
        <end position="475"/>
    </location>
</feature>
<dbReference type="FunFam" id="1.20.1250.20:FF:000277">
    <property type="entry name" value="Solute carrier family 16 member 4"/>
    <property type="match status" value="1"/>
</dbReference>
<name>A0AAV6SQM7_SOLSE</name>
<comment type="similarity">
    <text evidence="4">Belongs to the LAMTOR5 family.</text>
</comment>
<dbReference type="AlphaFoldDB" id="A0AAV6SQM7"/>
<keyword evidence="10" id="KW-0472">Membrane</keyword>
<dbReference type="Pfam" id="PF07690">
    <property type="entry name" value="MFS_1"/>
    <property type="match status" value="1"/>
</dbReference>
<evidence type="ECO:0000256" key="2">
    <source>
        <dbReference type="ARBA" id="ARBA00004371"/>
    </source>
</evidence>
<gene>
    <name evidence="12" type="ORF">JOB18_017061</name>
</gene>
<dbReference type="GO" id="GO:0008028">
    <property type="term" value="F:monocarboxylic acid transmembrane transporter activity"/>
    <property type="evidence" value="ECO:0007669"/>
    <property type="project" value="TreeGrafter"/>
</dbReference>
<dbReference type="PANTHER" id="PTHR11360:SF14">
    <property type="entry name" value="MONOCARBOXYLATE TRANSPORTER 5"/>
    <property type="match status" value="1"/>
</dbReference>